<accession>A0A8H9HVB9</accession>
<reference evidence="2" key="1">
    <citation type="journal article" date="2014" name="Int. J. Syst. Evol. Microbiol.">
        <title>Complete genome sequence of Corynebacterium casei LMG S-19264T (=DSM 44701T), isolated from a smear-ripened cheese.</title>
        <authorList>
            <consortium name="US DOE Joint Genome Institute (JGI-PGF)"/>
            <person name="Walter F."/>
            <person name="Albersmeier A."/>
            <person name="Kalinowski J."/>
            <person name="Ruckert C."/>
        </authorList>
    </citation>
    <scope>NUCLEOTIDE SEQUENCE</scope>
    <source>
        <strain evidence="2">JCM 4434</strain>
    </source>
</reference>
<comment type="caution">
    <text evidence="2">The sequence shown here is derived from an EMBL/GenBank/DDBJ whole genome shotgun (WGS) entry which is preliminary data.</text>
</comment>
<name>A0A8H9HVB9_KITAU</name>
<reference evidence="2" key="2">
    <citation type="submission" date="2020-09" db="EMBL/GenBank/DDBJ databases">
        <authorList>
            <person name="Sun Q."/>
            <person name="Ohkuma M."/>
        </authorList>
    </citation>
    <scope>NUCLEOTIDE SEQUENCE</scope>
    <source>
        <strain evidence="2">JCM 4434</strain>
    </source>
</reference>
<evidence type="ECO:0000313" key="2">
    <source>
        <dbReference type="EMBL" id="GGU90331.1"/>
    </source>
</evidence>
<dbReference type="AlphaFoldDB" id="A0A8H9HVB9"/>
<feature type="compositionally biased region" description="Gly residues" evidence="1">
    <location>
        <begin position="60"/>
        <end position="83"/>
    </location>
</feature>
<evidence type="ECO:0000256" key="1">
    <source>
        <dbReference type="SAM" id="MobiDB-lite"/>
    </source>
</evidence>
<dbReference type="EMBL" id="BMUB01000012">
    <property type="protein sequence ID" value="GGU90331.1"/>
    <property type="molecule type" value="Genomic_DNA"/>
</dbReference>
<sequence length="118" mass="12182">MQYVVFGRGREELGALLVGEAVEDAAHHDAEGSGGHAQTIGRRSGGPPMRFRGRGAPKVEGGGLGDGRVVSEGGGSDACGRGLGGEHRCDVESVPRLRGESRFQQVSTVEEPTSGVRA</sequence>
<organism evidence="2 3">
    <name type="scientific">Kitasatospora aureofaciens</name>
    <name type="common">Streptomyces aureofaciens</name>
    <dbReference type="NCBI Taxonomy" id="1894"/>
    <lineage>
        <taxon>Bacteria</taxon>
        <taxon>Bacillati</taxon>
        <taxon>Actinomycetota</taxon>
        <taxon>Actinomycetes</taxon>
        <taxon>Kitasatosporales</taxon>
        <taxon>Streptomycetaceae</taxon>
        <taxon>Kitasatospora</taxon>
    </lineage>
</organism>
<dbReference type="Proteomes" id="UP000610124">
    <property type="component" value="Unassembled WGS sequence"/>
</dbReference>
<protein>
    <submittedName>
        <fullName evidence="2">Uncharacterized protein</fullName>
    </submittedName>
</protein>
<gene>
    <name evidence="2" type="ORF">GCM10010502_49490</name>
</gene>
<proteinExistence type="predicted"/>
<evidence type="ECO:0000313" key="3">
    <source>
        <dbReference type="Proteomes" id="UP000610124"/>
    </source>
</evidence>
<feature type="region of interest" description="Disordered" evidence="1">
    <location>
        <begin position="26"/>
        <end position="87"/>
    </location>
</feature>